<proteinExistence type="predicted"/>
<comment type="caution">
    <text evidence="1">The sequence shown here is derived from an EMBL/GenBank/DDBJ whole genome shotgun (WGS) entry which is preliminary data.</text>
</comment>
<evidence type="ECO:0000313" key="2">
    <source>
        <dbReference type="Proteomes" id="UP000321393"/>
    </source>
</evidence>
<dbReference type="Proteomes" id="UP000321393">
    <property type="component" value="Unassembled WGS sequence"/>
</dbReference>
<sequence length="112" mass="12888">MLNTFKEFQGNCYKHFKKYSDPEEACANPPHLLVGRDKDRHFLYDRYMSCAFQRRAGRPCGVVPKTHIQDGTFVSQAAEDAHHQMLEFKSQPTLAGSQPLSRDDTWKTVLGR</sequence>
<evidence type="ECO:0000313" key="1">
    <source>
        <dbReference type="EMBL" id="KAA0043538.1"/>
    </source>
</evidence>
<gene>
    <name evidence="1" type="ORF">E6C27_scaffold335G00320</name>
</gene>
<dbReference type="EMBL" id="SSTE01015151">
    <property type="protein sequence ID" value="KAA0043538.1"/>
    <property type="molecule type" value="Genomic_DNA"/>
</dbReference>
<organism evidence="1 2">
    <name type="scientific">Cucumis melo var. makuwa</name>
    <name type="common">Oriental melon</name>
    <dbReference type="NCBI Taxonomy" id="1194695"/>
    <lineage>
        <taxon>Eukaryota</taxon>
        <taxon>Viridiplantae</taxon>
        <taxon>Streptophyta</taxon>
        <taxon>Embryophyta</taxon>
        <taxon>Tracheophyta</taxon>
        <taxon>Spermatophyta</taxon>
        <taxon>Magnoliopsida</taxon>
        <taxon>eudicotyledons</taxon>
        <taxon>Gunneridae</taxon>
        <taxon>Pentapetalae</taxon>
        <taxon>rosids</taxon>
        <taxon>fabids</taxon>
        <taxon>Cucurbitales</taxon>
        <taxon>Cucurbitaceae</taxon>
        <taxon>Benincaseae</taxon>
        <taxon>Cucumis</taxon>
    </lineage>
</organism>
<reference evidence="1 2" key="1">
    <citation type="submission" date="2019-08" db="EMBL/GenBank/DDBJ databases">
        <title>Draft genome sequences of two oriental melons (Cucumis melo L. var makuwa).</title>
        <authorList>
            <person name="Kwon S.-Y."/>
        </authorList>
    </citation>
    <scope>NUCLEOTIDE SEQUENCE [LARGE SCALE GENOMIC DNA]</scope>
    <source>
        <strain evidence="2">cv. SW 3</strain>
        <tissue evidence="1">Leaf</tissue>
    </source>
</reference>
<dbReference type="AlphaFoldDB" id="A0A5A7TL37"/>
<name>A0A5A7TL37_CUCMM</name>
<protein>
    <submittedName>
        <fullName evidence="1">CACTA en-spm transposon protein</fullName>
    </submittedName>
</protein>
<dbReference type="OrthoDB" id="1921870at2759"/>
<accession>A0A5A7TL37</accession>